<evidence type="ECO:0000313" key="2">
    <source>
        <dbReference type="Proteomes" id="UP000499080"/>
    </source>
</evidence>
<sequence>EMLKTANRVTLSCLKIQKPSNDSRCNSSSTEAGVFVASTGHGPSPPVGCTNYH</sequence>
<name>A0A4Y1ZLI1_ARAVE</name>
<reference evidence="1 2" key="1">
    <citation type="journal article" date="2019" name="Sci. Rep.">
        <title>Orb-weaving spider Araneus ventricosus genome elucidates the spidroin gene catalogue.</title>
        <authorList>
            <person name="Kono N."/>
            <person name="Nakamura H."/>
            <person name="Ohtoshi R."/>
            <person name="Moran D.A.P."/>
            <person name="Shinohara A."/>
            <person name="Yoshida Y."/>
            <person name="Fujiwara M."/>
            <person name="Mori M."/>
            <person name="Tomita M."/>
            <person name="Arakawa K."/>
        </authorList>
    </citation>
    <scope>NUCLEOTIDE SEQUENCE [LARGE SCALE GENOMIC DNA]</scope>
</reference>
<dbReference type="EMBL" id="BGPR01150848">
    <property type="protein sequence ID" value="GBL55970.1"/>
    <property type="molecule type" value="Genomic_DNA"/>
</dbReference>
<keyword evidence="2" id="KW-1185">Reference proteome</keyword>
<proteinExistence type="predicted"/>
<comment type="caution">
    <text evidence="1">The sequence shown here is derived from an EMBL/GenBank/DDBJ whole genome shotgun (WGS) entry which is preliminary data.</text>
</comment>
<protein>
    <submittedName>
        <fullName evidence="1">Uncharacterized protein</fullName>
    </submittedName>
</protein>
<dbReference type="Proteomes" id="UP000499080">
    <property type="component" value="Unassembled WGS sequence"/>
</dbReference>
<evidence type="ECO:0000313" key="1">
    <source>
        <dbReference type="EMBL" id="GBL55970.1"/>
    </source>
</evidence>
<dbReference type="AlphaFoldDB" id="A0A4Y1ZLI1"/>
<gene>
    <name evidence="1" type="ORF">AVEN_70506_1</name>
</gene>
<organism evidence="1 2">
    <name type="scientific">Araneus ventricosus</name>
    <name type="common">Orbweaver spider</name>
    <name type="synonym">Epeira ventricosa</name>
    <dbReference type="NCBI Taxonomy" id="182803"/>
    <lineage>
        <taxon>Eukaryota</taxon>
        <taxon>Metazoa</taxon>
        <taxon>Ecdysozoa</taxon>
        <taxon>Arthropoda</taxon>
        <taxon>Chelicerata</taxon>
        <taxon>Arachnida</taxon>
        <taxon>Araneae</taxon>
        <taxon>Araneomorphae</taxon>
        <taxon>Entelegynae</taxon>
        <taxon>Araneoidea</taxon>
        <taxon>Araneidae</taxon>
        <taxon>Araneus</taxon>
    </lineage>
</organism>
<feature type="non-terminal residue" evidence="1">
    <location>
        <position position="1"/>
    </location>
</feature>
<accession>A0A4Y1ZLI1</accession>